<gene>
    <name evidence="1" type="ORF">GCM10010123_37280</name>
</gene>
<protein>
    <submittedName>
        <fullName evidence="1">Uncharacterized protein</fullName>
    </submittedName>
</protein>
<name>A0A8J3BFL3_9ACTN</name>
<evidence type="ECO:0000313" key="1">
    <source>
        <dbReference type="EMBL" id="GGK03864.1"/>
    </source>
</evidence>
<dbReference type="AlphaFoldDB" id="A0A8J3BFL3"/>
<reference evidence="1" key="1">
    <citation type="journal article" date="2014" name="Int. J. Syst. Evol. Microbiol.">
        <title>Complete genome sequence of Corynebacterium casei LMG S-19264T (=DSM 44701T), isolated from a smear-ripened cheese.</title>
        <authorList>
            <consortium name="US DOE Joint Genome Institute (JGI-PGF)"/>
            <person name="Walter F."/>
            <person name="Albersmeier A."/>
            <person name="Kalinowski J."/>
            <person name="Ruckert C."/>
        </authorList>
    </citation>
    <scope>NUCLEOTIDE SEQUENCE</scope>
    <source>
        <strain evidence="1">JCM 3090</strain>
    </source>
</reference>
<organism evidence="1 2">
    <name type="scientific">Pilimelia anulata</name>
    <dbReference type="NCBI Taxonomy" id="53371"/>
    <lineage>
        <taxon>Bacteria</taxon>
        <taxon>Bacillati</taxon>
        <taxon>Actinomycetota</taxon>
        <taxon>Actinomycetes</taxon>
        <taxon>Micromonosporales</taxon>
        <taxon>Micromonosporaceae</taxon>
        <taxon>Pilimelia</taxon>
    </lineage>
</organism>
<reference evidence="1" key="2">
    <citation type="submission" date="2020-09" db="EMBL/GenBank/DDBJ databases">
        <authorList>
            <person name="Sun Q."/>
            <person name="Ohkuma M."/>
        </authorList>
    </citation>
    <scope>NUCLEOTIDE SEQUENCE</scope>
    <source>
        <strain evidence="1">JCM 3090</strain>
    </source>
</reference>
<dbReference type="EMBL" id="BMQB01000009">
    <property type="protein sequence ID" value="GGK03864.1"/>
    <property type="molecule type" value="Genomic_DNA"/>
</dbReference>
<comment type="caution">
    <text evidence="1">The sequence shown here is derived from an EMBL/GenBank/DDBJ whole genome shotgun (WGS) entry which is preliminary data.</text>
</comment>
<accession>A0A8J3BFL3</accession>
<evidence type="ECO:0000313" key="2">
    <source>
        <dbReference type="Proteomes" id="UP000649739"/>
    </source>
</evidence>
<keyword evidence="2" id="KW-1185">Reference proteome</keyword>
<sequence>MLRTGDRLLLHEGEYRRGRDLIAVEILAVGALRLDGSGYWLPVKCARTTPHAPPEVRFIEIRSASIPLARSRAATAPK</sequence>
<dbReference type="Proteomes" id="UP000649739">
    <property type="component" value="Unassembled WGS sequence"/>
</dbReference>
<proteinExistence type="predicted"/>